<protein>
    <submittedName>
        <fullName evidence="1">Uncharacterized protein</fullName>
    </submittedName>
</protein>
<dbReference type="InterPro" id="IPR023577">
    <property type="entry name" value="CYTH_domain"/>
</dbReference>
<dbReference type="AlphaFoldDB" id="A0A369AXF4"/>
<comment type="caution">
    <text evidence="1">The sequence shown here is derived from an EMBL/GenBank/DDBJ whole genome shotgun (WGS) entry which is preliminary data.</text>
</comment>
<dbReference type="Pfam" id="PF01928">
    <property type="entry name" value="CYTH"/>
    <property type="match status" value="1"/>
</dbReference>
<gene>
    <name evidence="1" type="ORF">CBF32_08860</name>
</gene>
<evidence type="ECO:0000313" key="1">
    <source>
        <dbReference type="EMBL" id="RSU01244.1"/>
    </source>
</evidence>
<proteinExistence type="predicted"/>
<sequence length="198" mass="23222">MAKELEIEYKNLLTKLEYQNLLEITNLTKENIHEQTNIYFDTKNGILKEKRQGLRIRLLPQKIEFTLKVPQKNSYTYLEITDILNVFDLDKSLEEQIDSSKSEVLNYLANENILVTDLKEIGSLTTKRAEKKLDQNTLLVLDESHYYGVTDYELEMEVLDSTIGQKTFENFLAENNIPVRPAKKKIARMFERKQQIAE</sequence>
<dbReference type="Gene3D" id="2.40.320.10">
    <property type="entry name" value="Hypothetical Protein Pfu-838710-001"/>
    <property type="match status" value="1"/>
</dbReference>
<dbReference type="CDD" id="cd07762">
    <property type="entry name" value="CYTH-like_Pase_1"/>
    <property type="match status" value="1"/>
</dbReference>
<dbReference type="EMBL" id="NGJX01000008">
    <property type="protein sequence ID" value="RSU01244.1"/>
    <property type="molecule type" value="Genomic_DNA"/>
</dbReference>
<dbReference type="SUPFAM" id="SSF55154">
    <property type="entry name" value="CYTH-like phosphatases"/>
    <property type="match status" value="1"/>
</dbReference>
<dbReference type="InterPro" id="IPR009195">
    <property type="entry name" value="Uncharacterised_YjbK"/>
</dbReference>
<dbReference type="RefSeq" id="WP_114289919.1">
    <property type="nucleotide sequence ID" value="NZ_CP122523.1"/>
</dbReference>
<name>A0A369AXF4_9ENTE</name>
<dbReference type="Proteomes" id="UP000288197">
    <property type="component" value="Unassembled WGS sequence"/>
</dbReference>
<organism evidence="1 2">
    <name type="scientific">Vagococcus fluvialis</name>
    <dbReference type="NCBI Taxonomy" id="2738"/>
    <lineage>
        <taxon>Bacteria</taxon>
        <taxon>Bacillati</taxon>
        <taxon>Bacillota</taxon>
        <taxon>Bacilli</taxon>
        <taxon>Lactobacillales</taxon>
        <taxon>Enterococcaceae</taxon>
        <taxon>Vagococcus</taxon>
    </lineage>
</organism>
<reference evidence="1 2" key="1">
    <citation type="submission" date="2017-05" db="EMBL/GenBank/DDBJ databases">
        <title>Vagococcus spp. assemblies.</title>
        <authorList>
            <person name="Gulvik C.A."/>
        </authorList>
    </citation>
    <scope>NUCLEOTIDE SEQUENCE [LARGE SCALE GENOMIC DNA]</scope>
    <source>
        <strain evidence="1 2">NCFB 2497</strain>
    </source>
</reference>
<dbReference type="PIRSF" id="PIRSF012526">
    <property type="entry name" value="CYTH_UCP012526"/>
    <property type="match status" value="1"/>
</dbReference>
<dbReference type="PROSITE" id="PS51707">
    <property type="entry name" value="CYTH"/>
    <property type="match status" value="1"/>
</dbReference>
<dbReference type="InterPro" id="IPR033469">
    <property type="entry name" value="CYTH-like_dom_sf"/>
</dbReference>
<evidence type="ECO:0000313" key="2">
    <source>
        <dbReference type="Proteomes" id="UP000288197"/>
    </source>
</evidence>
<keyword evidence="2" id="KW-1185">Reference proteome</keyword>
<dbReference type="OrthoDB" id="384378at2"/>
<dbReference type="GeneID" id="63146779"/>
<accession>A0A369AXF4</accession>
<dbReference type="SMART" id="SM01118">
    <property type="entry name" value="CYTH"/>
    <property type="match status" value="1"/>
</dbReference>